<protein>
    <submittedName>
        <fullName evidence="2">Uncharacterized protein</fullName>
    </submittedName>
</protein>
<accession>K0S6X2</accession>
<gene>
    <name evidence="2" type="ORF">THAOC_23445</name>
</gene>
<reference evidence="2 3" key="1">
    <citation type="journal article" date="2012" name="Genome Biol.">
        <title>Genome and low-iron response of an oceanic diatom adapted to chronic iron limitation.</title>
        <authorList>
            <person name="Lommer M."/>
            <person name="Specht M."/>
            <person name="Roy A.S."/>
            <person name="Kraemer L."/>
            <person name="Andreson R."/>
            <person name="Gutowska M.A."/>
            <person name="Wolf J."/>
            <person name="Bergner S.V."/>
            <person name="Schilhabel M.B."/>
            <person name="Klostermeier U.C."/>
            <person name="Beiko R.G."/>
            <person name="Rosenstiel P."/>
            <person name="Hippler M."/>
            <person name="Laroche J."/>
        </authorList>
    </citation>
    <scope>NUCLEOTIDE SEQUENCE [LARGE SCALE GENOMIC DNA]</scope>
    <source>
        <strain evidence="2 3">CCMP1005</strain>
    </source>
</reference>
<feature type="region of interest" description="Disordered" evidence="1">
    <location>
        <begin position="157"/>
        <end position="214"/>
    </location>
</feature>
<feature type="non-terminal residue" evidence="2">
    <location>
        <position position="1"/>
    </location>
</feature>
<feature type="compositionally biased region" description="Low complexity" evidence="1">
    <location>
        <begin position="157"/>
        <end position="167"/>
    </location>
</feature>
<evidence type="ECO:0000313" key="2">
    <source>
        <dbReference type="EMBL" id="EJK56631.1"/>
    </source>
</evidence>
<organism evidence="2 3">
    <name type="scientific">Thalassiosira oceanica</name>
    <name type="common">Marine diatom</name>
    <dbReference type="NCBI Taxonomy" id="159749"/>
    <lineage>
        <taxon>Eukaryota</taxon>
        <taxon>Sar</taxon>
        <taxon>Stramenopiles</taxon>
        <taxon>Ochrophyta</taxon>
        <taxon>Bacillariophyta</taxon>
        <taxon>Coscinodiscophyceae</taxon>
        <taxon>Thalassiosirophycidae</taxon>
        <taxon>Thalassiosirales</taxon>
        <taxon>Thalassiosiraceae</taxon>
        <taxon>Thalassiosira</taxon>
    </lineage>
</organism>
<sequence>VLHVVDHNEETEGPQLHDRPPGPPCFPREFDDSLARGSASTAATGRLHLESLEARIREKSDSRSSGERGRSGGSWVHQGMRPRNSGADRDRSDTDRTGRGDSFADPPPHDVAGGRAVNGDGPARTESQGQGRRPPAVLPLALVVRRGGTEARATASAAAAASWGASRKGYRGRRLEGTSATPTRPTARRTPSRTRYGGRRPRTEGRRRSAVGAT</sequence>
<dbReference type="EMBL" id="AGNL01030946">
    <property type="protein sequence ID" value="EJK56631.1"/>
    <property type="molecule type" value="Genomic_DNA"/>
</dbReference>
<feature type="compositionally biased region" description="Basic and acidic residues" evidence="1">
    <location>
        <begin position="1"/>
        <end position="20"/>
    </location>
</feature>
<keyword evidence="3" id="KW-1185">Reference proteome</keyword>
<proteinExistence type="predicted"/>
<feature type="compositionally biased region" description="Basic residues" evidence="1">
    <location>
        <begin position="186"/>
        <end position="200"/>
    </location>
</feature>
<feature type="compositionally biased region" description="Basic and acidic residues" evidence="1">
    <location>
        <begin position="86"/>
        <end position="99"/>
    </location>
</feature>
<feature type="compositionally biased region" description="Basic and acidic residues" evidence="1">
    <location>
        <begin position="47"/>
        <end position="70"/>
    </location>
</feature>
<feature type="region of interest" description="Disordered" evidence="1">
    <location>
        <begin position="1"/>
        <end position="137"/>
    </location>
</feature>
<name>K0S6X2_THAOC</name>
<dbReference type="AlphaFoldDB" id="K0S6X2"/>
<comment type="caution">
    <text evidence="2">The sequence shown here is derived from an EMBL/GenBank/DDBJ whole genome shotgun (WGS) entry which is preliminary data.</text>
</comment>
<evidence type="ECO:0000313" key="3">
    <source>
        <dbReference type="Proteomes" id="UP000266841"/>
    </source>
</evidence>
<evidence type="ECO:0000256" key="1">
    <source>
        <dbReference type="SAM" id="MobiDB-lite"/>
    </source>
</evidence>
<dbReference type="Proteomes" id="UP000266841">
    <property type="component" value="Unassembled WGS sequence"/>
</dbReference>